<dbReference type="NCBIfam" id="TIGR02218">
    <property type="entry name" value="phg_TIGR02218"/>
    <property type="match status" value="1"/>
</dbReference>
<feature type="domain" description="Bacteriophage phiJL001 Gp84 C-terminal" evidence="2">
    <location>
        <begin position="195"/>
        <end position="277"/>
    </location>
</feature>
<organism evidence="3 4">
    <name type="scientific">Jiella pelagia</name>
    <dbReference type="NCBI Taxonomy" id="2986949"/>
    <lineage>
        <taxon>Bacteria</taxon>
        <taxon>Pseudomonadati</taxon>
        <taxon>Pseudomonadota</taxon>
        <taxon>Alphaproteobacteria</taxon>
        <taxon>Hyphomicrobiales</taxon>
        <taxon>Aurantimonadaceae</taxon>
        <taxon>Jiella</taxon>
    </lineage>
</organism>
<reference evidence="3" key="1">
    <citation type="submission" date="2022-12" db="EMBL/GenBank/DDBJ databases">
        <title>Jiella pelagia sp. nov., isolated from phosphonate enriched culture of Northwest Pacific surface seawater.</title>
        <authorList>
            <person name="Shin D.Y."/>
            <person name="Hwang C.Y."/>
        </authorList>
    </citation>
    <scope>NUCLEOTIDE SEQUENCE</scope>
    <source>
        <strain evidence="3">HL-NP1</strain>
    </source>
</reference>
<dbReference type="Proteomes" id="UP001164020">
    <property type="component" value="Chromosome"/>
</dbReference>
<evidence type="ECO:0000313" key="4">
    <source>
        <dbReference type="Proteomes" id="UP001164020"/>
    </source>
</evidence>
<dbReference type="Pfam" id="PF09356">
    <property type="entry name" value="Phage_BR0599"/>
    <property type="match status" value="1"/>
</dbReference>
<dbReference type="InterPro" id="IPR018964">
    <property type="entry name" value="Phage_phiJL001_Gp84_C"/>
</dbReference>
<feature type="region of interest" description="Disordered" evidence="1">
    <location>
        <begin position="277"/>
        <end position="296"/>
    </location>
</feature>
<dbReference type="EMBL" id="CP114029">
    <property type="protein sequence ID" value="WAP67968.1"/>
    <property type="molecule type" value="Genomic_DNA"/>
</dbReference>
<sequence>MRTLPADLAAAIEGPVTTLAHCWRLTRKDGLVLGFTDHDEALSFDGTRFEAATGLTASEAEAALGLGATTAEVEGALSAASIEEADIAAGRFDGATIETFVVDWQNPQAHVRIDVSDLGEVRRGETAFTAELRSVAARLDSVHGRIYRRRCDAVLGDARCRVDLSEPPFTVECTAHSAGVGWIVTETMLGAPPDRYEYGRLTILDGDAAGLSADVSSAVASGSGRIRIKLASSIVAAIVAGDRFRLVQGCDKRFATCRERFGNHLNFRGFPHIPGSDASLQPAKKGNVHDGSPVVQ</sequence>
<evidence type="ECO:0000313" key="3">
    <source>
        <dbReference type="EMBL" id="WAP67968.1"/>
    </source>
</evidence>
<dbReference type="Pfam" id="PF09931">
    <property type="entry name" value="Phage_phiJL001_Gp84_N"/>
    <property type="match status" value="1"/>
</dbReference>
<evidence type="ECO:0000259" key="2">
    <source>
        <dbReference type="Pfam" id="PF09356"/>
    </source>
</evidence>
<proteinExistence type="predicted"/>
<gene>
    <name evidence="3" type="ORF">OH818_21445</name>
</gene>
<dbReference type="InterPro" id="IPR011928">
    <property type="entry name" value="Phage_phiJL001_Gp84"/>
</dbReference>
<accession>A0ABY7BWA9</accession>
<keyword evidence="4" id="KW-1185">Reference proteome</keyword>
<name>A0ABY7BWA9_9HYPH</name>
<dbReference type="RefSeq" id="WP_268880444.1">
    <property type="nucleotide sequence ID" value="NZ_CP114029.1"/>
</dbReference>
<evidence type="ECO:0000256" key="1">
    <source>
        <dbReference type="SAM" id="MobiDB-lite"/>
    </source>
</evidence>
<protein>
    <submittedName>
        <fullName evidence="3">DUF2163 domain-containing protein</fullName>
    </submittedName>
</protein>